<feature type="domain" description="Macro" evidence="1">
    <location>
        <begin position="12"/>
        <end position="199"/>
    </location>
</feature>
<organism evidence="2 5">
    <name type="scientific">Adineta ricciae</name>
    <name type="common">Rotifer</name>
    <dbReference type="NCBI Taxonomy" id="249248"/>
    <lineage>
        <taxon>Eukaryota</taxon>
        <taxon>Metazoa</taxon>
        <taxon>Spiralia</taxon>
        <taxon>Gnathifera</taxon>
        <taxon>Rotifera</taxon>
        <taxon>Eurotatoria</taxon>
        <taxon>Bdelloidea</taxon>
        <taxon>Adinetida</taxon>
        <taxon>Adinetidae</taxon>
        <taxon>Adineta</taxon>
    </lineage>
</organism>
<dbReference type="Pfam" id="PF01661">
    <property type="entry name" value="Macro"/>
    <property type="match status" value="1"/>
</dbReference>
<dbReference type="SMART" id="SM00506">
    <property type="entry name" value="A1pp"/>
    <property type="match status" value="1"/>
</dbReference>
<dbReference type="Gene3D" id="3.40.220.10">
    <property type="entry name" value="Leucine Aminopeptidase, subunit E, domain 1"/>
    <property type="match status" value="1"/>
</dbReference>
<evidence type="ECO:0000313" key="3">
    <source>
        <dbReference type="EMBL" id="CAF1436660.1"/>
    </source>
</evidence>
<dbReference type="SUPFAM" id="SSF52949">
    <property type="entry name" value="Macro domain-like"/>
    <property type="match status" value="1"/>
</dbReference>
<dbReference type="AlphaFoldDB" id="A0A813SU55"/>
<evidence type="ECO:0000313" key="4">
    <source>
        <dbReference type="Proteomes" id="UP000663828"/>
    </source>
</evidence>
<sequence length="499" mass="55982">MSGIDIKKIDDKCTLFVFTNGSLTVAVRQGDIGNEICDALVNSTNRCMNPNGGVDSSIHIKMGQFYTDQVASIHKAMEENACPVGQSRIFIAKFDLKEEDVPFVINTVGPVYTEAEKEHAAFMLGSCYNSSLTLANIYQLTSIAFPAISCGANHFPPREAARVAIESVRQFSCNIKDVRFVLFDRLVYKAFLREWTKYAQQVNNETHTTNSLLSMTISTEPKPAGRYCVICKEQRLPIDRQLLCSTCSDLTRSEIFSRFLARLRIAADISYNELIHECEVLKPILRSYPLFYAPIKTFDANIHKRDNVAEDYLSGYCTKEFHNSKPITIVGNGHCLYDSFVRLVEAGGTATSALTPIELRARNVVELILNIRAYQAQYRHLSAVLGKFEEYAIKEMVRDSTFVSAWDLLSLPTVLNISITCAYPSVNGEKDREFTALNNALFIPLVKDNDTSHKSAEASSELIQIKLLFSHSHRPIVDSSSKNKTKWTPNHFVPLLGLK</sequence>
<name>A0A813SU55_ADIRI</name>
<dbReference type="PROSITE" id="PS51154">
    <property type="entry name" value="MACRO"/>
    <property type="match status" value="1"/>
</dbReference>
<comment type="caution">
    <text evidence="2">The sequence shown here is derived from an EMBL/GenBank/DDBJ whole genome shotgun (WGS) entry which is preliminary data.</text>
</comment>
<gene>
    <name evidence="2" type="ORF">EDS130_LOCUS5037</name>
    <name evidence="3" type="ORF">XAT740_LOCUS36082</name>
</gene>
<dbReference type="OrthoDB" id="365077at2759"/>
<keyword evidence="4" id="KW-1185">Reference proteome</keyword>
<dbReference type="InterPro" id="IPR043472">
    <property type="entry name" value="Macro_dom-like"/>
</dbReference>
<dbReference type="PANTHER" id="PTHR11106:SF27">
    <property type="entry name" value="MACRO DOMAIN-CONTAINING PROTEIN"/>
    <property type="match status" value="1"/>
</dbReference>
<accession>A0A813SU55</accession>
<reference evidence="2" key="1">
    <citation type="submission" date="2021-02" db="EMBL/GenBank/DDBJ databases">
        <authorList>
            <person name="Nowell W R."/>
        </authorList>
    </citation>
    <scope>NUCLEOTIDE SEQUENCE</scope>
</reference>
<evidence type="ECO:0000313" key="5">
    <source>
        <dbReference type="Proteomes" id="UP000663852"/>
    </source>
</evidence>
<evidence type="ECO:0000259" key="1">
    <source>
        <dbReference type="PROSITE" id="PS51154"/>
    </source>
</evidence>
<dbReference type="InterPro" id="IPR002589">
    <property type="entry name" value="Macro_dom"/>
</dbReference>
<dbReference type="EMBL" id="CAJNOR010003670">
    <property type="protein sequence ID" value="CAF1436660.1"/>
    <property type="molecule type" value="Genomic_DNA"/>
</dbReference>
<dbReference type="Proteomes" id="UP000663852">
    <property type="component" value="Unassembled WGS sequence"/>
</dbReference>
<dbReference type="Proteomes" id="UP000663828">
    <property type="component" value="Unassembled WGS sequence"/>
</dbReference>
<dbReference type="EMBL" id="CAJNOJ010000013">
    <property type="protein sequence ID" value="CAF0804712.1"/>
    <property type="molecule type" value="Genomic_DNA"/>
</dbReference>
<dbReference type="PANTHER" id="PTHR11106">
    <property type="entry name" value="GANGLIOSIDE INDUCED DIFFERENTIATION ASSOCIATED PROTEIN 2-RELATED"/>
    <property type="match status" value="1"/>
</dbReference>
<protein>
    <recommendedName>
        <fullName evidence="1">Macro domain-containing protein</fullName>
    </recommendedName>
</protein>
<evidence type="ECO:0000313" key="2">
    <source>
        <dbReference type="EMBL" id="CAF0804712.1"/>
    </source>
</evidence>
<proteinExistence type="predicted"/>